<proteinExistence type="predicted"/>
<organism evidence="1 2">
    <name type="scientific">Pseudonocardia yuanmonensis</name>
    <dbReference type="NCBI Taxonomy" id="1095914"/>
    <lineage>
        <taxon>Bacteria</taxon>
        <taxon>Bacillati</taxon>
        <taxon>Actinomycetota</taxon>
        <taxon>Actinomycetes</taxon>
        <taxon>Pseudonocardiales</taxon>
        <taxon>Pseudonocardiaceae</taxon>
        <taxon>Pseudonocardia</taxon>
    </lineage>
</organism>
<accession>A0ABP8XLQ1</accession>
<name>A0ABP8XLQ1_9PSEU</name>
<dbReference type="EMBL" id="BAABIC010000027">
    <property type="protein sequence ID" value="GAA4709354.1"/>
    <property type="molecule type" value="Genomic_DNA"/>
</dbReference>
<dbReference type="Proteomes" id="UP001500325">
    <property type="component" value="Unassembled WGS sequence"/>
</dbReference>
<dbReference type="RefSeq" id="WP_345384024.1">
    <property type="nucleotide sequence ID" value="NZ_BAABIC010000027.1"/>
</dbReference>
<keyword evidence="2" id="KW-1185">Reference proteome</keyword>
<dbReference type="Gene3D" id="3.20.20.30">
    <property type="entry name" value="Luciferase-like domain"/>
    <property type="match status" value="1"/>
</dbReference>
<gene>
    <name evidence="1" type="ORF">GCM10023215_58700</name>
</gene>
<dbReference type="SUPFAM" id="SSF51679">
    <property type="entry name" value="Bacterial luciferase-like"/>
    <property type="match status" value="1"/>
</dbReference>
<protein>
    <submittedName>
        <fullName evidence="1">Uncharacterized protein</fullName>
    </submittedName>
</protein>
<sequence length="73" mass="8268">MMDTVPQTPEDMPGWENLFQTPEQAIAQLRADYADGGPTELHLMAHRSGMTFEQSAQYLRNFAEKVMPEVAQL</sequence>
<evidence type="ECO:0000313" key="2">
    <source>
        <dbReference type="Proteomes" id="UP001500325"/>
    </source>
</evidence>
<dbReference type="InterPro" id="IPR036661">
    <property type="entry name" value="Luciferase-like_sf"/>
</dbReference>
<reference evidence="2" key="1">
    <citation type="journal article" date="2019" name="Int. J. Syst. Evol. Microbiol.">
        <title>The Global Catalogue of Microorganisms (GCM) 10K type strain sequencing project: providing services to taxonomists for standard genome sequencing and annotation.</title>
        <authorList>
            <consortium name="The Broad Institute Genomics Platform"/>
            <consortium name="The Broad Institute Genome Sequencing Center for Infectious Disease"/>
            <person name="Wu L."/>
            <person name="Ma J."/>
        </authorList>
    </citation>
    <scope>NUCLEOTIDE SEQUENCE [LARGE SCALE GENOMIC DNA]</scope>
    <source>
        <strain evidence="2">JCM 18055</strain>
    </source>
</reference>
<comment type="caution">
    <text evidence="1">The sequence shown here is derived from an EMBL/GenBank/DDBJ whole genome shotgun (WGS) entry which is preliminary data.</text>
</comment>
<evidence type="ECO:0000313" key="1">
    <source>
        <dbReference type="EMBL" id="GAA4709354.1"/>
    </source>
</evidence>